<protein>
    <submittedName>
        <fullName evidence="1">Predicted protein</fullName>
    </submittedName>
</protein>
<dbReference type="EMBL" id="DS547098">
    <property type="protein sequence ID" value="EDR09907.1"/>
    <property type="molecule type" value="Genomic_DNA"/>
</dbReference>
<dbReference type="InParanoid" id="B0D697"/>
<keyword evidence="2" id="KW-1185">Reference proteome</keyword>
<dbReference type="STRING" id="486041.B0D697"/>
<proteinExistence type="predicted"/>
<name>B0D697_LACBS</name>
<reference evidence="1 2" key="1">
    <citation type="journal article" date="2008" name="Nature">
        <title>The genome of Laccaria bicolor provides insights into mycorrhizal symbiosis.</title>
        <authorList>
            <person name="Martin F."/>
            <person name="Aerts A."/>
            <person name="Ahren D."/>
            <person name="Brun A."/>
            <person name="Danchin E.G.J."/>
            <person name="Duchaussoy F."/>
            <person name="Gibon J."/>
            <person name="Kohler A."/>
            <person name="Lindquist E."/>
            <person name="Pereda V."/>
            <person name="Salamov A."/>
            <person name="Shapiro H.J."/>
            <person name="Wuyts J."/>
            <person name="Blaudez D."/>
            <person name="Buee M."/>
            <person name="Brokstein P."/>
            <person name="Canbaeck B."/>
            <person name="Cohen D."/>
            <person name="Courty P.E."/>
            <person name="Coutinho P.M."/>
            <person name="Delaruelle C."/>
            <person name="Detter J.C."/>
            <person name="Deveau A."/>
            <person name="DiFazio S."/>
            <person name="Duplessis S."/>
            <person name="Fraissinet-Tachet L."/>
            <person name="Lucic E."/>
            <person name="Frey-Klett P."/>
            <person name="Fourrey C."/>
            <person name="Feussner I."/>
            <person name="Gay G."/>
            <person name="Grimwood J."/>
            <person name="Hoegger P.J."/>
            <person name="Jain P."/>
            <person name="Kilaru S."/>
            <person name="Labbe J."/>
            <person name="Lin Y.C."/>
            <person name="Legue V."/>
            <person name="Le Tacon F."/>
            <person name="Marmeisse R."/>
            <person name="Melayah D."/>
            <person name="Montanini B."/>
            <person name="Muratet M."/>
            <person name="Nehls U."/>
            <person name="Niculita-Hirzel H."/>
            <person name="Oudot-Le Secq M.P."/>
            <person name="Peter M."/>
            <person name="Quesneville H."/>
            <person name="Rajashekar B."/>
            <person name="Reich M."/>
            <person name="Rouhier N."/>
            <person name="Schmutz J."/>
            <person name="Yin T."/>
            <person name="Chalot M."/>
            <person name="Henrissat B."/>
            <person name="Kuees U."/>
            <person name="Lucas S."/>
            <person name="Van de Peer Y."/>
            <person name="Podila G.K."/>
            <person name="Polle A."/>
            <person name="Pukkila P.J."/>
            <person name="Richardson P.M."/>
            <person name="Rouze P."/>
            <person name="Sanders I.R."/>
            <person name="Stajich J.E."/>
            <person name="Tunlid A."/>
            <person name="Tuskan G."/>
            <person name="Grigoriev I.V."/>
        </authorList>
    </citation>
    <scope>NUCLEOTIDE SEQUENCE [LARGE SCALE GENOMIC DNA]</scope>
    <source>
        <strain evidence="2">S238N-H82 / ATCC MYA-4686</strain>
    </source>
</reference>
<dbReference type="KEGG" id="lbc:LACBIDRAFT_325805"/>
<gene>
    <name evidence="1" type="ORF">LACBIDRAFT_325805</name>
</gene>
<dbReference type="GeneID" id="6075054"/>
<dbReference type="OrthoDB" id="2269034at2759"/>
<dbReference type="AlphaFoldDB" id="B0D697"/>
<dbReference type="RefSeq" id="XP_001879292.1">
    <property type="nucleotide sequence ID" value="XM_001879257.1"/>
</dbReference>
<organism evidence="2">
    <name type="scientific">Laccaria bicolor (strain S238N-H82 / ATCC MYA-4686)</name>
    <name type="common">Bicoloured deceiver</name>
    <name type="synonym">Laccaria laccata var. bicolor</name>
    <dbReference type="NCBI Taxonomy" id="486041"/>
    <lineage>
        <taxon>Eukaryota</taxon>
        <taxon>Fungi</taxon>
        <taxon>Dikarya</taxon>
        <taxon>Basidiomycota</taxon>
        <taxon>Agaricomycotina</taxon>
        <taxon>Agaricomycetes</taxon>
        <taxon>Agaricomycetidae</taxon>
        <taxon>Agaricales</taxon>
        <taxon>Agaricineae</taxon>
        <taxon>Hydnangiaceae</taxon>
        <taxon>Laccaria</taxon>
    </lineage>
</organism>
<dbReference type="Proteomes" id="UP000001194">
    <property type="component" value="Unassembled WGS sequence"/>
</dbReference>
<evidence type="ECO:0000313" key="1">
    <source>
        <dbReference type="EMBL" id="EDR09907.1"/>
    </source>
</evidence>
<evidence type="ECO:0000313" key="2">
    <source>
        <dbReference type="Proteomes" id="UP000001194"/>
    </source>
</evidence>
<sequence length="202" mass="23715">MPESQIFRLVDPILWTIIRLWLRKARYKAQTDLLRNWLSRAANYPISFSLDATDDLMLWVSRHPVEILTLLASFSARWKEVRFMFPDTACRCFDAIPSVKKSLPLLTAATVHLTVEQQLDLSMAPQLSVLHLYNFGLSDILAPWHQMQEFKFPCWNVWNISRSTFMPYTPKSALRQPRFDSSSRKHPIGQKLIPRLLQRVFR</sequence>
<accession>B0D697</accession>
<dbReference type="HOGENOM" id="CLU_1354822_0_0_1"/>